<feature type="region of interest" description="Disordered" evidence="1">
    <location>
        <begin position="260"/>
        <end position="283"/>
    </location>
</feature>
<feature type="compositionally biased region" description="Pro residues" evidence="1">
    <location>
        <begin position="65"/>
        <end position="92"/>
    </location>
</feature>
<sequence>MNTGTYISGGAHLGLIAWVMLAGLFEAPPPKPMEVSDVTILSGDEFAALTAPAAAPKPSQEIAPPEAPSLPSSPRPAPAPEARPQRPAPPVPQEAAEPDPAPEALEPPAEADVAETVTAPEAPDIPDAPEAPVTDTAPPRPSTRIAPEPSAPPPEDAVLAEQPSQATRPDPAAESPQPEADEAAPEEAATQTVTEAEEQPETGLAMAASPRPRTRPNRPAAPPPEETAAAPEAPEAPAEPASEEDDLADAVADAVADAMSDPAATPEGTGGVGRAASGPPLTGGERDALRVAVSRCWNVGSLSTDALQTSVVVGVDMEETGKPDIGSIRMVSWSGGSETAARQTYESARRAIVMCGSSGFPLPVDKYDQWRQIEMTFDPGKMRIR</sequence>
<evidence type="ECO:0000313" key="3">
    <source>
        <dbReference type="Proteomes" id="UP000604473"/>
    </source>
</evidence>
<feature type="compositionally biased region" description="Low complexity" evidence="1">
    <location>
        <begin position="226"/>
        <end position="240"/>
    </location>
</feature>
<reference evidence="2 3" key="1">
    <citation type="submission" date="2021-01" db="EMBL/GenBank/DDBJ databases">
        <title>Draft genomes of Rhodovulum sulfidophilum.</title>
        <authorList>
            <person name="Guzman M.S."/>
        </authorList>
    </citation>
    <scope>NUCLEOTIDE SEQUENCE [LARGE SCALE GENOMIC DNA]</scope>
    <source>
        <strain evidence="2 3">AB35</strain>
    </source>
</reference>
<feature type="region of interest" description="Disordered" evidence="1">
    <location>
        <begin position="51"/>
        <end position="247"/>
    </location>
</feature>
<dbReference type="Proteomes" id="UP000604473">
    <property type="component" value="Unassembled WGS sequence"/>
</dbReference>
<dbReference type="EMBL" id="JAESJJ010000016">
    <property type="protein sequence ID" value="MBL3609638.1"/>
    <property type="molecule type" value="Genomic_DNA"/>
</dbReference>
<keyword evidence="3" id="KW-1185">Reference proteome</keyword>
<feature type="compositionally biased region" description="Low complexity" evidence="1">
    <location>
        <begin position="102"/>
        <end position="122"/>
    </location>
</feature>
<evidence type="ECO:0000256" key="1">
    <source>
        <dbReference type="SAM" id="MobiDB-lite"/>
    </source>
</evidence>
<protein>
    <submittedName>
        <fullName evidence="2">Energy transducer TonB</fullName>
    </submittedName>
</protein>
<organism evidence="2 3">
    <name type="scientific">Rhodovulum sulfidophilum</name>
    <name type="common">Rhodobacter sulfidophilus</name>
    <dbReference type="NCBI Taxonomy" id="35806"/>
    <lineage>
        <taxon>Bacteria</taxon>
        <taxon>Pseudomonadati</taxon>
        <taxon>Pseudomonadota</taxon>
        <taxon>Alphaproteobacteria</taxon>
        <taxon>Rhodobacterales</taxon>
        <taxon>Paracoccaceae</taxon>
        <taxon>Rhodovulum</taxon>
    </lineage>
</organism>
<dbReference type="RefSeq" id="WP_202249474.1">
    <property type="nucleotide sequence ID" value="NZ_JAESJJ010000016.1"/>
</dbReference>
<evidence type="ECO:0000313" key="2">
    <source>
        <dbReference type="EMBL" id="MBL3609638.1"/>
    </source>
</evidence>
<proteinExistence type="predicted"/>
<name>A0ABS1RVF9_RHOSU</name>
<feature type="compositionally biased region" description="Low complexity" evidence="1">
    <location>
        <begin position="169"/>
        <end position="178"/>
    </location>
</feature>
<accession>A0ABS1RVF9</accession>
<comment type="caution">
    <text evidence="2">The sequence shown here is derived from an EMBL/GenBank/DDBJ whole genome shotgun (WGS) entry which is preliminary data.</text>
</comment>
<dbReference type="Gene3D" id="3.30.1150.10">
    <property type="match status" value="1"/>
</dbReference>
<gene>
    <name evidence="2" type="ORF">JMM60_12635</name>
</gene>